<reference evidence="4 5" key="1">
    <citation type="journal article" date="2018" name="Genome Biol. Evol.">
        <title>Multiple Roots of Fruiting Body Formation in Amoebozoa.</title>
        <authorList>
            <person name="Hillmann F."/>
            <person name="Forbes G."/>
            <person name="Novohradska S."/>
            <person name="Ferling I."/>
            <person name="Riege K."/>
            <person name="Groth M."/>
            <person name="Westermann M."/>
            <person name="Marz M."/>
            <person name="Spaller T."/>
            <person name="Winckler T."/>
            <person name="Schaap P."/>
            <person name="Glockner G."/>
        </authorList>
    </citation>
    <scope>NUCLEOTIDE SEQUENCE [LARGE SCALE GENOMIC DNA]</scope>
    <source>
        <strain evidence="4 5">Jena</strain>
    </source>
</reference>
<feature type="region of interest" description="Disordered" evidence="2">
    <location>
        <begin position="488"/>
        <end position="585"/>
    </location>
</feature>
<dbReference type="Gene3D" id="3.40.50.300">
    <property type="entry name" value="P-loop containing nucleotide triphosphate hydrolases"/>
    <property type="match status" value="1"/>
</dbReference>
<dbReference type="Proteomes" id="UP000241769">
    <property type="component" value="Unassembled WGS sequence"/>
</dbReference>
<feature type="compositionally biased region" description="Low complexity" evidence="2">
    <location>
        <begin position="369"/>
        <end position="400"/>
    </location>
</feature>
<evidence type="ECO:0000259" key="3">
    <source>
        <dbReference type="Pfam" id="PF24929"/>
    </source>
</evidence>
<dbReference type="STRING" id="1890364.A0A2P6NZF3"/>
<dbReference type="PROSITE" id="PS51419">
    <property type="entry name" value="RAB"/>
    <property type="match status" value="1"/>
</dbReference>
<dbReference type="EMBL" id="MDYQ01000004">
    <property type="protein sequence ID" value="PRP89337.1"/>
    <property type="molecule type" value="Genomic_DNA"/>
</dbReference>
<gene>
    <name evidence="4" type="ORF">PROFUN_02211</name>
</gene>
<feature type="compositionally biased region" description="Basic and acidic residues" evidence="2">
    <location>
        <begin position="233"/>
        <end position="251"/>
    </location>
</feature>
<dbReference type="InParanoid" id="A0A2P6NZF3"/>
<keyword evidence="5" id="KW-1185">Reference proteome</keyword>
<feature type="domain" description="Ras guanine nucleotide exchange factor glfB-like C-terminal" evidence="3">
    <location>
        <begin position="862"/>
        <end position="1043"/>
    </location>
</feature>
<dbReference type="AlphaFoldDB" id="A0A2P6NZF3"/>
<name>A0A2P6NZF3_9EUKA</name>
<dbReference type="SMART" id="SM00173">
    <property type="entry name" value="RAS"/>
    <property type="match status" value="1"/>
</dbReference>
<dbReference type="PROSITE" id="PS51421">
    <property type="entry name" value="RAS"/>
    <property type="match status" value="1"/>
</dbReference>
<dbReference type="PANTHER" id="PTHR36127:SF1">
    <property type="entry name" value="COMM DOMAIN-CONTAINING PROTEIN"/>
    <property type="match status" value="1"/>
</dbReference>
<evidence type="ECO:0000313" key="5">
    <source>
        <dbReference type="Proteomes" id="UP000241769"/>
    </source>
</evidence>
<organism evidence="4 5">
    <name type="scientific">Planoprotostelium fungivorum</name>
    <dbReference type="NCBI Taxonomy" id="1890364"/>
    <lineage>
        <taxon>Eukaryota</taxon>
        <taxon>Amoebozoa</taxon>
        <taxon>Evosea</taxon>
        <taxon>Variosea</taxon>
        <taxon>Cavosteliida</taxon>
        <taxon>Cavosteliaceae</taxon>
        <taxon>Planoprotostelium</taxon>
    </lineage>
</organism>
<dbReference type="InterPro" id="IPR001806">
    <property type="entry name" value="Small_GTPase"/>
</dbReference>
<keyword evidence="1" id="KW-0175">Coiled coil</keyword>
<feature type="region of interest" description="Disordered" evidence="2">
    <location>
        <begin position="369"/>
        <end position="405"/>
    </location>
</feature>
<feature type="coiled-coil region" evidence="1">
    <location>
        <begin position="623"/>
        <end position="657"/>
    </location>
</feature>
<evidence type="ECO:0000256" key="2">
    <source>
        <dbReference type="SAM" id="MobiDB-lite"/>
    </source>
</evidence>
<dbReference type="SUPFAM" id="SSF52540">
    <property type="entry name" value="P-loop containing nucleoside triphosphate hydrolases"/>
    <property type="match status" value="1"/>
</dbReference>
<dbReference type="PANTHER" id="PTHR36127">
    <property type="entry name" value="EXPRESSED PROTEIN"/>
    <property type="match status" value="1"/>
</dbReference>
<protein>
    <submittedName>
        <fullName evidence="4">Ras family protein</fullName>
    </submittedName>
</protein>
<dbReference type="GO" id="GO:0003924">
    <property type="term" value="F:GTPase activity"/>
    <property type="evidence" value="ECO:0007669"/>
    <property type="project" value="InterPro"/>
</dbReference>
<feature type="region of interest" description="Disordered" evidence="2">
    <location>
        <begin position="233"/>
        <end position="266"/>
    </location>
</feature>
<dbReference type="SMART" id="SM00175">
    <property type="entry name" value="RAB"/>
    <property type="match status" value="1"/>
</dbReference>
<evidence type="ECO:0000313" key="4">
    <source>
        <dbReference type="EMBL" id="PRP89337.1"/>
    </source>
</evidence>
<dbReference type="Pfam" id="PF24929">
    <property type="entry name" value="GlfB_C"/>
    <property type="match status" value="1"/>
</dbReference>
<feature type="compositionally biased region" description="Basic and acidic residues" evidence="2">
    <location>
        <begin position="538"/>
        <end position="552"/>
    </location>
</feature>
<dbReference type="Pfam" id="PF00071">
    <property type="entry name" value="Ras"/>
    <property type="match status" value="1"/>
</dbReference>
<dbReference type="InterPro" id="IPR027417">
    <property type="entry name" value="P-loop_NTPase"/>
</dbReference>
<accession>A0A2P6NZF3</accession>
<evidence type="ECO:0000256" key="1">
    <source>
        <dbReference type="SAM" id="Coils"/>
    </source>
</evidence>
<dbReference type="OrthoDB" id="245989at2759"/>
<sequence>MDASSFKVLFVGSPRAGKTTLINRILYDEFSSVYTPTDKVEYYPYTAVVNLREVTITLMDIGGGKDLESHHERWFNEADAFVFCFSISDLETLQGLLYFRNQIRALRTNNKESPPVFVTVGTHVDCARVVPEEKGIRIGKALLGGYFETCSSLNASQLRTKRHSPSTVTPKTLLHYVIKKLSRTGEITELEDMAKENKASPGVVRQLAVETNRETNLEPTSSEVQNRMMITRRETERTKKKSEEEKADEMGCHSAPTSPTVPLNSWKAGTGSYKDKTRQPTHSFLVKPLESSRSQRGEGDVPRSLDIFNASPRVENSFGTMTLGGTSGPQGVPGKSTFSGNTFNSFGTSTFTPGKNATFGSSTMSSMGSSTMSSMGSSTMSSMGGSTMSSMGGSTMSSMGGKEKFGTKGRLRDLMVSEEEKKRIQRRSLKLLTIENGSNKAEQEEPSLSLGLLESMRQKYDKPLAATPVFIEFPRCATKVVLLEGPPSRRVVPDSLKTDKGRTKFSKFTTKGKTGQEGEVKKSKGGSFLGGSPPKTISNDEARRGARERDAAGRAPPRPNRASTLQPKATVPREPSPSSFTSTSEDSHVITVQIKVYDWCFLIEVPKGIDTEELKGEIYQQSKKKLSTISATLEKSRQNLEDKLSRLKTELQGAASVQADSLVKNSKLFLESLDNRVEDLLIVSLTQPAFHDIQCQEKCQELKELGRKLIALSVLVMKNSTRDDFRTSELYINSLWYSFIYDTNNRDREFNKMADLITLHSSKMKLTMEEYEIIELQLEGMKMTEGDIVEYIGNRMVLVVINEPTFTEPSAQDSQTTSTEKPTVDMAISTPVEPQVKLESLFDDSTPSMTETMKTHSVRGGVNAADEKTHRAGQNMLDVLCQICDGINDKEASNHLTQEYTRFMRSTEGNTRDFSRFLQSALQPQWRLSMLLKCINQWITAVPYIQLKRAWSDAFPFDEDPDSWKIVINLVKDKEIIVTHRKSAISRKNKNEESGYTFQWEVVLRFDWMLKKMTSATFKTCDIQWDTGFSEKSKKKILKIFDQFAGF</sequence>
<dbReference type="GO" id="GO:0005525">
    <property type="term" value="F:GTP binding"/>
    <property type="evidence" value="ECO:0007669"/>
    <property type="project" value="InterPro"/>
</dbReference>
<dbReference type="InterPro" id="IPR056651">
    <property type="entry name" value="GlfB-like_C"/>
</dbReference>
<proteinExistence type="predicted"/>
<comment type="caution">
    <text evidence="4">The sequence shown here is derived from an EMBL/GenBank/DDBJ whole genome shotgun (WGS) entry which is preliminary data.</text>
</comment>